<dbReference type="AlphaFoldDB" id="S4WA87"/>
<evidence type="ECO:0000313" key="1">
    <source>
        <dbReference type="EMBL" id="AGO88030.1"/>
    </source>
</evidence>
<dbReference type="EMBL" id="KF170422">
    <property type="protein sequence ID" value="AGO88030.1"/>
    <property type="molecule type" value="Genomic_DNA"/>
</dbReference>
<protein>
    <submittedName>
        <fullName evidence="1">Uncharacterized protein</fullName>
    </submittedName>
</protein>
<reference evidence="1" key="1">
    <citation type="journal article" date="2014" name="ISME J.">
        <title>Genomic properties of Marine Group A bacteria indicate a role in the marine sulfur cycle.</title>
        <authorList>
            <person name="Wright J.J."/>
            <person name="Mewis K."/>
            <person name="Hanson N.W."/>
            <person name="Konwar K.M."/>
            <person name="Maas K.R."/>
            <person name="Hallam S.J."/>
        </authorList>
    </citation>
    <scope>NUCLEOTIDE SEQUENCE</scope>
</reference>
<sequence>MKWDKGKFLKELRKNTSREVAKVGEMLCEFSERDADEVSWGRGNEYGTMTYKSKSDFGLISLFQITTRGQIKFCLNVLRQKDVPKNIMRDFVIKLEANFLRDYDTVNFPIDSLENMAELFTTGAQIDKLMQCIEGIAYRLRQ</sequence>
<name>S4WA87_9BACT</name>
<accession>S4WA87</accession>
<proteinExistence type="predicted"/>
<organism evidence="1">
    <name type="scientific">uncultured bacterium 122006-I05</name>
    <dbReference type="NCBI Taxonomy" id="1343837"/>
    <lineage>
        <taxon>Bacteria</taxon>
        <taxon>environmental samples</taxon>
    </lineage>
</organism>